<sequence length="104" mass="11510">MEYVRADIQLFTQLSNVNALALVFPINMGDTSSSLHLIKPFAQSLQIRAPRIYNGSSCASAPPENMRMMDVGAGCVRFCRDSKNLLHHSHNLLQLYVSCASVVQ</sequence>
<organism evidence="1 2">
    <name type="scientific">Strongylus vulgaris</name>
    <name type="common">Blood worm</name>
    <dbReference type="NCBI Taxonomy" id="40348"/>
    <lineage>
        <taxon>Eukaryota</taxon>
        <taxon>Metazoa</taxon>
        <taxon>Ecdysozoa</taxon>
        <taxon>Nematoda</taxon>
        <taxon>Chromadorea</taxon>
        <taxon>Rhabditida</taxon>
        <taxon>Rhabditina</taxon>
        <taxon>Rhabditomorpha</taxon>
        <taxon>Strongyloidea</taxon>
        <taxon>Strongylidae</taxon>
        <taxon>Strongylus</taxon>
    </lineage>
</organism>
<reference evidence="1 2" key="1">
    <citation type="submission" date="2018-11" db="EMBL/GenBank/DDBJ databases">
        <authorList>
            <consortium name="Pathogen Informatics"/>
        </authorList>
    </citation>
    <scope>NUCLEOTIDE SEQUENCE [LARGE SCALE GENOMIC DNA]</scope>
</reference>
<proteinExistence type="predicted"/>
<evidence type="ECO:0000313" key="2">
    <source>
        <dbReference type="Proteomes" id="UP000270094"/>
    </source>
</evidence>
<dbReference type="AlphaFoldDB" id="A0A3P7IZV3"/>
<accession>A0A3P7IZV3</accession>
<gene>
    <name evidence="1" type="ORF">SVUK_LOCUS11134</name>
</gene>
<evidence type="ECO:0000313" key="1">
    <source>
        <dbReference type="EMBL" id="VDM76136.1"/>
    </source>
</evidence>
<keyword evidence="2" id="KW-1185">Reference proteome</keyword>
<protein>
    <submittedName>
        <fullName evidence="1">Uncharacterized protein</fullName>
    </submittedName>
</protein>
<name>A0A3P7IZV3_STRVU</name>
<dbReference type="Proteomes" id="UP000270094">
    <property type="component" value="Unassembled WGS sequence"/>
</dbReference>
<dbReference type="EMBL" id="UYYB01096406">
    <property type="protein sequence ID" value="VDM76136.1"/>
    <property type="molecule type" value="Genomic_DNA"/>
</dbReference>